<gene>
    <name evidence="6" type="ORF">FY036_08140</name>
</gene>
<comment type="caution">
    <text evidence="6">The sequence shown here is derived from an EMBL/GenBank/DDBJ whole genome shotgun (WGS) entry which is preliminary data.</text>
</comment>
<dbReference type="PANTHER" id="PTHR30483">
    <property type="entry name" value="LEUCINE-SPECIFIC-BINDING PROTEIN"/>
    <property type="match status" value="1"/>
</dbReference>
<dbReference type="InterPro" id="IPR051010">
    <property type="entry name" value="BCAA_transport"/>
</dbReference>
<evidence type="ECO:0000256" key="2">
    <source>
        <dbReference type="ARBA" id="ARBA00022729"/>
    </source>
</evidence>
<name>A0A5D4H0G0_9HYPH</name>
<dbReference type="GO" id="GO:0006865">
    <property type="term" value="P:amino acid transport"/>
    <property type="evidence" value="ECO:0007669"/>
    <property type="project" value="UniProtKB-KW"/>
</dbReference>
<keyword evidence="7" id="KW-1185">Reference proteome</keyword>
<reference evidence="6 7" key="2">
    <citation type="submission" date="2019-09" db="EMBL/GenBank/DDBJ databases">
        <title>Mesorhizobium sp. MaA-C15 isolated from Microcystis aeruginosa.</title>
        <authorList>
            <person name="Jeong S.E."/>
            <person name="Jin H.M."/>
            <person name="Jeon C.O."/>
        </authorList>
    </citation>
    <scope>NUCLEOTIDE SEQUENCE [LARGE SCALE GENOMIC DNA]</scope>
    <source>
        <strain evidence="6 7">MaA-C15</strain>
    </source>
</reference>
<dbReference type="PANTHER" id="PTHR30483:SF38">
    <property type="entry name" value="BLR7848 PROTEIN"/>
    <property type="match status" value="1"/>
</dbReference>
<organism evidence="6 7">
    <name type="scientific">Neoaquamicrobium microcysteis</name>
    <dbReference type="NCBI Taxonomy" id="2682781"/>
    <lineage>
        <taxon>Bacteria</taxon>
        <taxon>Pseudomonadati</taxon>
        <taxon>Pseudomonadota</taxon>
        <taxon>Alphaproteobacteria</taxon>
        <taxon>Hyphomicrobiales</taxon>
        <taxon>Phyllobacteriaceae</taxon>
        <taxon>Neoaquamicrobium</taxon>
    </lineage>
</organism>
<feature type="signal peptide" evidence="4">
    <location>
        <begin position="1"/>
        <end position="25"/>
    </location>
</feature>
<accession>A0A5D4H0G0</accession>
<dbReference type="Pfam" id="PF13458">
    <property type="entry name" value="Peripla_BP_6"/>
    <property type="match status" value="1"/>
</dbReference>
<dbReference type="AlphaFoldDB" id="A0A5D4H0G0"/>
<dbReference type="OrthoDB" id="8207713at2"/>
<sequence>MRFNRRTFGLAVALATGTITIPAFAQEKTYNVALFSDFSGPFANIMRPVHAGREAVFAWWNAEVGKDLGVQIGTRTYDTRYDAAQAASLWPGILSELNPLIIGSTGSTDIAALSQRLPEDKVVMMAVGGATHAGWVDDSWVFFPRATYAHEYGGFLNWFYETQGRSEPIRVGLVGSQQALLTVDLHDGIQAFISENPDKAAMVDVIWDAPQPTDLTAPMRRMVNAGAEVIFVNSNTATVVATKRALQALGANIPIVTSSHNSLPTAGQTLGGLDQVEGDFEVYGMAVATEDATGPAREFYDLLASEYGLEAPWGVLTLQGIAQAILSVRSIEAAINAYGPDDLTGEKVREVLITETAVGNMGVIPDFSFTADATFPTEGATVNIGTVRDGRYTTAASDVPLANVKRW</sequence>
<evidence type="ECO:0000256" key="3">
    <source>
        <dbReference type="ARBA" id="ARBA00022970"/>
    </source>
</evidence>
<keyword evidence="2 4" id="KW-0732">Signal</keyword>
<keyword evidence="3" id="KW-0813">Transport</keyword>
<feature type="chain" id="PRO_5022993953" evidence="4">
    <location>
        <begin position="26"/>
        <end position="407"/>
    </location>
</feature>
<dbReference type="InterPro" id="IPR028082">
    <property type="entry name" value="Peripla_BP_I"/>
</dbReference>
<keyword evidence="3" id="KW-0029">Amino-acid transport</keyword>
<dbReference type="RefSeq" id="WP_148914203.1">
    <property type="nucleotide sequence ID" value="NZ_VSZS01000059.1"/>
</dbReference>
<protein>
    <submittedName>
        <fullName evidence="6">ABC transporter substrate-binding protein</fullName>
    </submittedName>
</protein>
<comment type="similarity">
    <text evidence="1">Belongs to the leucine-binding protein family.</text>
</comment>
<proteinExistence type="inferred from homology"/>
<dbReference type="EMBL" id="VSZS01000059">
    <property type="protein sequence ID" value="TYR33529.1"/>
    <property type="molecule type" value="Genomic_DNA"/>
</dbReference>
<evidence type="ECO:0000256" key="1">
    <source>
        <dbReference type="ARBA" id="ARBA00010062"/>
    </source>
</evidence>
<reference evidence="6 7" key="1">
    <citation type="submission" date="2019-08" db="EMBL/GenBank/DDBJ databases">
        <authorList>
            <person name="Seo Y.L."/>
        </authorList>
    </citation>
    <scope>NUCLEOTIDE SEQUENCE [LARGE SCALE GENOMIC DNA]</scope>
    <source>
        <strain evidence="6 7">MaA-C15</strain>
    </source>
</reference>
<dbReference type="SUPFAM" id="SSF53822">
    <property type="entry name" value="Periplasmic binding protein-like I"/>
    <property type="match status" value="1"/>
</dbReference>
<dbReference type="InterPro" id="IPR028081">
    <property type="entry name" value="Leu-bd"/>
</dbReference>
<dbReference type="Proteomes" id="UP000323258">
    <property type="component" value="Unassembled WGS sequence"/>
</dbReference>
<evidence type="ECO:0000313" key="6">
    <source>
        <dbReference type="EMBL" id="TYR33529.1"/>
    </source>
</evidence>
<dbReference type="Gene3D" id="3.40.50.2300">
    <property type="match status" value="2"/>
</dbReference>
<evidence type="ECO:0000256" key="4">
    <source>
        <dbReference type="SAM" id="SignalP"/>
    </source>
</evidence>
<evidence type="ECO:0000313" key="7">
    <source>
        <dbReference type="Proteomes" id="UP000323258"/>
    </source>
</evidence>
<feature type="domain" description="Leucine-binding protein" evidence="5">
    <location>
        <begin position="30"/>
        <end position="354"/>
    </location>
</feature>
<evidence type="ECO:0000259" key="5">
    <source>
        <dbReference type="Pfam" id="PF13458"/>
    </source>
</evidence>